<dbReference type="EMBL" id="JAJNDB010000002">
    <property type="protein sequence ID" value="MCD2194221.1"/>
    <property type="molecule type" value="Genomic_DNA"/>
</dbReference>
<feature type="domain" description="Nucleoside phosphorylase" evidence="2">
    <location>
        <begin position="191"/>
        <end position="374"/>
    </location>
</feature>
<accession>A0ABS8P7H8</accession>
<dbReference type="CDD" id="cd17762">
    <property type="entry name" value="AMN"/>
    <property type="match status" value="1"/>
</dbReference>
<proteinExistence type="predicted"/>
<dbReference type="RefSeq" id="WP_230734014.1">
    <property type="nucleotide sequence ID" value="NZ_JAJNDB010000002.1"/>
</dbReference>
<evidence type="ECO:0000313" key="4">
    <source>
        <dbReference type="Proteomes" id="UP001199469"/>
    </source>
</evidence>
<protein>
    <submittedName>
        <fullName evidence="3">AMP nucleosidase</fullName>
        <ecNumber evidence="3">3.2.2.4</ecNumber>
    </submittedName>
</protein>
<gene>
    <name evidence="3" type="ORF">LQ327_12630</name>
</gene>
<dbReference type="PANTHER" id="PTHR43691:SF6">
    <property type="entry name" value="AMP NUCLEOSIDASE"/>
    <property type="match status" value="1"/>
</dbReference>
<dbReference type="Pfam" id="PF01048">
    <property type="entry name" value="PNP_UDP_1"/>
    <property type="match status" value="1"/>
</dbReference>
<dbReference type="Gene3D" id="3.40.50.1580">
    <property type="entry name" value="Nucleoside phosphorylase domain"/>
    <property type="match status" value="1"/>
</dbReference>
<keyword evidence="4" id="KW-1185">Reference proteome</keyword>
<dbReference type="PANTHER" id="PTHR43691">
    <property type="entry name" value="URIDINE PHOSPHORYLASE"/>
    <property type="match status" value="1"/>
</dbReference>
<sequence>MTATDSSATTSSGASGAATSASVDGAALAAADVIAAADRLVDTLAAIDDDGWYSTIEVVRPWSSVNPRLTGEFSRTHAIRRYLHRELEALLRAGARVTARPARPALGFDDPSFFASLDEDRVDARSKKLFLFGPERMGLSVDRLGHYTGTPAEAFQRHVLFTNYAMHMEAFLERYPGAVRPDHDVQMPAYHHVTDDGDGVSLVNIGVGPANAKTATDHVAVLRPDTMIMIGHCGGLRNHQQKGDFVLATGYQRFDHVLDEVLPLNVPVIPNHRLNTFLLEALQGTGAEYRIGTVHTTDNRNWELNQRTTLAAMQASRSVAVDMESATIAANGFRYRVPNATLLCVSDKPLHGSPKLSAGAQQFYETSKRQHLGIALSAVDRVRQEHPEGLPSQEIRSVDEPLFGGPSDT</sequence>
<dbReference type="SUPFAM" id="SSF53167">
    <property type="entry name" value="Purine and uridine phosphorylases"/>
    <property type="match status" value="1"/>
</dbReference>
<feature type="region of interest" description="Disordered" evidence="1">
    <location>
        <begin position="386"/>
        <end position="409"/>
    </location>
</feature>
<dbReference type="InterPro" id="IPR000845">
    <property type="entry name" value="Nucleoside_phosphorylase_d"/>
</dbReference>
<evidence type="ECO:0000259" key="2">
    <source>
        <dbReference type="Pfam" id="PF01048"/>
    </source>
</evidence>
<dbReference type="InterPro" id="IPR035994">
    <property type="entry name" value="Nucleoside_phosphorylase_sf"/>
</dbReference>
<keyword evidence="3" id="KW-0378">Hydrolase</keyword>
<organism evidence="3 4">
    <name type="scientific">Actinomycetospora endophytica</name>
    <dbReference type="NCBI Taxonomy" id="2291215"/>
    <lineage>
        <taxon>Bacteria</taxon>
        <taxon>Bacillati</taxon>
        <taxon>Actinomycetota</taxon>
        <taxon>Actinomycetes</taxon>
        <taxon>Pseudonocardiales</taxon>
        <taxon>Pseudonocardiaceae</taxon>
        <taxon>Actinomycetospora</taxon>
    </lineage>
</organism>
<evidence type="ECO:0000313" key="3">
    <source>
        <dbReference type="EMBL" id="MCD2194221.1"/>
    </source>
</evidence>
<dbReference type="NCBIfam" id="NF006142">
    <property type="entry name" value="PRK08292.1"/>
    <property type="match status" value="1"/>
</dbReference>
<dbReference type="GO" id="GO:0008714">
    <property type="term" value="F:AMP nucleosidase activity"/>
    <property type="evidence" value="ECO:0007669"/>
    <property type="project" value="UniProtKB-EC"/>
</dbReference>
<evidence type="ECO:0000256" key="1">
    <source>
        <dbReference type="SAM" id="MobiDB-lite"/>
    </source>
</evidence>
<dbReference type="InterPro" id="IPR047039">
    <property type="entry name" value="AMN_phosphorylase"/>
</dbReference>
<comment type="caution">
    <text evidence="3">The sequence shown here is derived from an EMBL/GenBank/DDBJ whole genome shotgun (WGS) entry which is preliminary data.</text>
</comment>
<name>A0ABS8P7H8_9PSEU</name>
<dbReference type="Proteomes" id="UP001199469">
    <property type="component" value="Unassembled WGS sequence"/>
</dbReference>
<reference evidence="3 4" key="1">
    <citation type="submission" date="2021-11" db="EMBL/GenBank/DDBJ databases">
        <title>Draft genome sequence of Actinomycetospora sp. SF1 isolated from the rhizosphere soil.</title>
        <authorList>
            <person name="Duangmal K."/>
            <person name="Chantavorakit T."/>
        </authorList>
    </citation>
    <scope>NUCLEOTIDE SEQUENCE [LARGE SCALE GENOMIC DNA]</scope>
    <source>
        <strain evidence="3 4">TBRC 5722</strain>
    </source>
</reference>
<dbReference type="EC" id="3.2.2.4" evidence="3"/>
<keyword evidence="3" id="KW-0326">Glycosidase</keyword>